<comment type="similarity">
    <text evidence="1">Belongs to the protein kinase superfamily. STE Ser/Thr protein kinase family. STE20 subfamily.</text>
</comment>
<dbReference type="PROSITE" id="PS50108">
    <property type="entry name" value="CRIB"/>
    <property type="match status" value="1"/>
</dbReference>
<dbReference type="InterPro" id="IPR002504">
    <property type="entry name" value="NADK"/>
</dbReference>
<proteinExistence type="inferred from homology"/>
<dbReference type="GO" id="GO:0004674">
    <property type="term" value="F:protein serine/threonine kinase activity"/>
    <property type="evidence" value="ECO:0007669"/>
    <property type="project" value="UniProtKB-KW"/>
</dbReference>
<dbReference type="Pfam" id="PF15413">
    <property type="entry name" value="PH_11"/>
    <property type="match status" value="1"/>
</dbReference>
<comment type="catalytic activity">
    <reaction evidence="12">
        <text>L-threonyl-[protein] + ATP = O-phospho-L-threonyl-[protein] + ADP + H(+)</text>
        <dbReference type="Rhea" id="RHEA:46608"/>
        <dbReference type="Rhea" id="RHEA-COMP:11060"/>
        <dbReference type="Rhea" id="RHEA-COMP:11605"/>
        <dbReference type="ChEBI" id="CHEBI:15378"/>
        <dbReference type="ChEBI" id="CHEBI:30013"/>
        <dbReference type="ChEBI" id="CHEBI:30616"/>
        <dbReference type="ChEBI" id="CHEBI:61977"/>
        <dbReference type="ChEBI" id="CHEBI:456216"/>
        <dbReference type="EC" id="2.7.11.1"/>
    </reaction>
</comment>
<dbReference type="EMBL" id="JAPQKP010000004">
    <property type="protein sequence ID" value="KAJ5193795.1"/>
    <property type="molecule type" value="Genomic_DNA"/>
</dbReference>
<dbReference type="Gene3D" id="2.60.200.30">
    <property type="entry name" value="Probable inorganic polyphosphate/atp-NAD kinase, domain 2"/>
    <property type="match status" value="1"/>
</dbReference>
<feature type="region of interest" description="Disordered" evidence="14">
    <location>
        <begin position="713"/>
        <end position="938"/>
    </location>
</feature>
<reference evidence="18" key="2">
    <citation type="journal article" date="2023" name="IMA Fungus">
        <title>Comparative genomic study of the Penicillium genus elucidates a diverse pangenome and 15 lateral gene transfer events.</title>
        <authorList>
            <person name="Petersen C."/>
            <person name="Sorensen T."/>
            <person name="Nielsen M.R."/>
            <person name="Sondergaard T.E."/>
            <person name="Sorensen J.L."/>
            <person name="Fitzpatrick D.A."/>
            <person name="Frisvad J.C."/>
            <person name="Nielsen K.L."/>
        </authorList>
    </citation>
    <scope>NUCLEOTIDE SEQUENCE</scope>
    <source>
        <strain evidence="18">IBT 16849</strain>
    </source>
</reference>
<dbReference type="FunFam" id="3.30.200.20:FF:000535">
    <property type="entry name" value="Non-specific serine/threonine protein kinase"/>
    <property type="match status" value="1"/>
</dbReference>
<comment type="similarity">
    <text evidence="2">Belongs to the NAD kinase family.</text>
</comment>
<organism evidence="18 19">
    <name type="scientific">Penicillium cf. griseofulvum</name>
    <dbReference type="NCBI Taxonomy" id="2972120"/>
    <lineage>
        <taxon>Eukaryota</taxon>
        <taxon>Fungi</taxon>
        <taxon>Dikarya</taxon>
        <taxon>Ascomycota</taxon>
        <taxon>Pezizomycotina</taxon>
        <taxon>Eurotiomycetes</taxon>
        <taxon>Eurotiomycetidae</taxon>
        <taxon>Eurotiales</taxon>
        <taxon>Aspergillaceae</taxon>
        <taxon>Penicillium</taxon>
    </lineage>
</organism>
<dbReference type="Gene3D" id="2.30.29.30">
    <property type="entry name" value="Pleckstrin-homology domain (PH domain)/Phosphotyrosine-binding domain (PTB)"/>
    <property type="match status" value="1"/>
</dbReference>
<dbReference type="HAMAP" id="MF_00361">
    <property type="entry name" value="NAD_kinase"/>
    <property type="match status" value="1"/>
</dbReference>
<evidence type="ECO:0000256" key="3">
    <source>
        <dbReference type="ARBA" id="ARBA00012513"/>
    </source>
</evidence>
<comment type="caution">
    <text evidence="18">The sequence shown here is derived from an EMBL/GenBank/DDBJ whole genome shotgun (WGS) entry which is preliminary data.</text>
</comment>
<evidence type="ECO:0000256" key="8">
    <source>
        <dbReference type="ARBA" id="ARBA00022777"/>
    </source>
</evidence>
<dbReference type="Gene3D" id="3.30.200.20">
    <property type="entry name" value="Phosphorylase Kinase, domain 1"/>
    <property type="match status" value="1"/>
</dbReference>
<evidence type="ECO:0000256" key="9">
    <source>
        <dbReference type="ARBA" id="ARBA00022840"/>
    </source>
</evidence>
<keyword evidence="9" id="KW-0067">ATP-binding</keyword>
<name>A0A9W9M927_9EURO</name>
<dbReference type="InterPro" id="IPR011009">
    <property type="entry name" value="Kinase-like_dom_sf"/>
</dbReference>
<feature type="compositionally biased region" description="Basic and acidic residues" evidence="14">
    <location>
        <begin position="774"/>
        <end position="806"/>
    </location>
</feature>
<dbReference type="PROSITE" id="PS50003">
    <property type="entry name" value="PH_DOMAIN"/>
    <property type="match status" value="1"/>
</dbReference>
<protein>
    <recommendedName>
        <fullName evidence="3">non-specific serine/threonine protein kinase</fullName>
        <ecNumber evidence="3">2.7.11.1</ecNumber>
    </recommendedName>
</protein>
<dbReference type="GO" id="GO:0005524">
    <property type="term" value="F:ATP binding"/>
    <property type="evidence" value="ECO:0007669"/>
    <property type="project" value="UniProtKB-KW"/>
</dbReference>
<evidence type="ECO:0000259" key="16">
    <source>
        <dbReference type="PROSITE" id="PS50011"/>
    </source>
</evidence>
<keyword evidence="7" id="KW-0547">Nucleotide-binding</keyword>
<keyword evidence="8 18" id="KW-0418">Kinase</keyword>
<dbReference type="Gene3D" id="3.40.50.10330">
    <property type="entry name" value="Probable inorganic polyphosphate/atp-NAD kinase, domain 1"/>
    <property type="match status" value="1"/>
</dbReference>
<dbReference type="GO" id="GO:0003951">
    <property type="term" value="F:NAD+ kinase activity"/>
    <property type="evidence" value="ECO:0007669"/>
    <property type="project" value="InterPro"/>
</dbReference>
<feature type="domain" description="PH" evidence="15">
    <location>
        <begin position="529"/>
        <end position="640"/>
    </location>
</feature>
<feature type="compositionally biased region" description="Polar residues" evidence="14">
    <location>
        <begin position="751"/>
        <end position="771"/>
    </location>
</feature>
<evidence type="ECO:0000256" key="6">
    <source>
        <dbReference type="ARBA" id="ARBA00022679"/>
    </source>
</evidence>
<keyword evidence="11" id="KW-0520">NAD</keyword>
<evidence type="ECO:0000259" key="15">
    <source>
        <dbReference type="PROSITE" id="PS50003"/>
    </source>
</evidence>
<feature type="compositionally biased region" description="Polar residues" evidence="14">
    <location>
        <begin position="912"/>
        <end position="922"/>
    </location>
</feature>
<dbReference type="InterPro" id="IPR001849">
    <property type="entry name" value="PH_domain"/>
</dbReference>
<dbReference type="InterPro" id="IPR000095">
    <property type="entry name" value="CRIB_dom"/>
</dbReference>
<comment type="catalytic activity">
    <reaction evidence="13">
        <text>L-seryl-[protein] + ATP = O-phospho-L-seryl-[protein] + ADP + H(+)</text>
        <dbReference type="Rhea" id="RHEA:17989"/>
        <dbReference type="Rhea" id="RHEA-COMP:9863"/>
        <dbReference type="Rhea" id="RHEA-COMP:11604"/>
        <dbReference type="ChEBI" id="CHEBI:15378"/>
        <dbReference type="ChEBI" id="CHEBI:29999"/>
        <dbReference type="ChEBI" id="CHEBI:30616"/>
        <dbReference type="ChEBI" id="CHEBI:83421"/>
        <dbReference type="ChEBI" id="CHEBI:456216"/>
        <dbReference type="EC" id="2.7.11.1"/>
    </reaction>
</comment>
<dbReference type="AlphaFoldDB" id="A0A9W9M927"/>
<dbReference type="SMART" id="SM00233">
    <property type="entry name" value="PH"/>
    <property type="match status" value="1"/>
</dbReference>
<dbReference type="GO" id="GO:0006741">
    <property type="term" value="P:NADP+ biosynthetic process"/>
    <property type="evidence" value="ECO:0007669"/>
    <property type="project" value="InterPro"/>
</dbReference>
<dbReference type="InterPro" id="IPR000719">
    <property type="entry name" value="Prot_kinase_dom"/>
</dbReference>
<sequence>MLCAILRRSPRLALRQHFSTSQPRHEIKDIGSLPQRVVPKYQESCDGELLSLQWPAPPRNIFLVRKACAPAVTDSLIEFVNHVSSTYPSIAVILESKTAAEVHSSLSFPVYSVSLDEKTTALHDKVDLTVTLGGDGTILHAASVFATCSNVPPVLSFSMGTLGFLSEWKFSEFKRAFREVYMSGAGAGDRTPVLEEPPGAALTEQEIEMGPTGWSSVRGKSMGSTRGARILMRNRLKVGLFSADGTETTPIRTKTDQGQGVYVMNELLIHRGKEPHLAVVDVFVGGRFLTEAVADGIIISTPTGSTAYSLSSGGSIVHPLVPSILLTPICARSLSFRPLVLPSSTPITLRLSEKNRGRELEVSLDGVHLGQGMGVGMEVRVWNEEMRHGKNEWQGGVPSVMRRSMGCEAHEGWVGGLNGLLKFNHPFGELVLRASGGLGAFVYILPLPPCASLNMYASEQFMNPGPAPRPPTDRPPKLTLPTNTATFGQMSLDSPITPGSSSANLSLFPNTSSPSLAMSRSNTGQNGISVIKEGTVRCKEDKFLATWNTRYLILREYKLEFLKSDSGKVVITFPLSSVTAVARSEDSKMAFEVTRLANPKDANSKAALLARDLPTKTITCEVKSDDEIYEWIDKIYERCPGMGGVSNPTNFSHRVHVGFDPNTGAFVGLPPEWEKLLTSSAITKEDYKKNPQAVIEVLEFYSDIKMREQNPQYYAGINSPPNGQAKPYGSSVGSSIAPPRPPPPGPMQRLDSGQSKQSDGSMRSASSSVGQSDRAADHQQQVERMKEMADQERRRVEEERRNKEEQDAYNASIPKSRPTMAQQELGGYSGDEPSQNSRYQPSRPAPQAPGSAARQQDPRQLTAQRPAPAPPSQSPYGQSAPRAPGAPRTDDRQGSPSSRYPPNDPRAPGSTHRPQQNGSKGQNGPPPTRLPAPVQAVKPLNIANKQNGNKQNVPDGVRQAEAALTKKADQPRQKEVRMSAMSETEVMERLRSVVSKDNPNESYSKQRKIGQGASGSVYVARVKESAPSGVAHELYRTYGPRCQVAIKQMDLRSQPRKELIVNEIIVMKDSHHPNIVNFLDSFLQESSNELWVVMEFMEGGPLTDVIDNNPVISEGQIATICAETCKGLAHLHNQSIIHRDIKSDNVLLDRVGHVKITDFGFCARLTEHKSKRATMVGTPYWMAPEVVKQKEYGPKALYLIATNGTPRLKKPEKLSKELKAFLSVCLCVDVRSRASADELLAHEFLRTGCSLASLPELLSWKKATG</sequence>
<evidence type="ECO:0000256" key="10">
    <source>
        <dbReference type="ARBA" id="ARBA00022857"/>
    </source>
</evidence>
<dbReference type="FunFam" id="3.90.810.10:FF:000005">
    <property type="entry name" value="Non-specific serine/threonine protein kinase"/>
    <property type="match status" value="1"/>
</dbReference>
<dbReference type="SMART" id="SM00285">
    <property type="entry name" value="PBD"/>
    <property type="match status" value="1"/>
</dbReference>
<evidence type="ECO:0000256" key="7">
    <source>
        <dbReference type="ARBA" id="ARBA00022741"/>
    </source>
</evidence>
<reference evidence="18" key="1">
    <citation type="submission" date="2022-11" db="EMBL/GenBank/DDBJ databases">
        <authorList>
            <person name="Petersen C."/>
        </authorList>
    </citation>
    <scope>NUCLEOTIDE SEQUENCE</scope>
    <source>
        <strain evidence="18">IBT 16849</strain>
    </source>
</reference>
<evidence type="ECO:0000256" key="12">
    <source>
        <dbReference type="ARBA" id="ARBA00047899"/>
    </source>
</evidence>
<evidence type="ECO:0000256" key="1">
    <source>
        <dbReference type="ARBA" id="ARBA00008874"/>
    </source>
</evidence>
<keyword evidence="4" id="KW-0589">Pheromone response</keyword>
<keyword evidence="5" id="KW-0723">Serine/threonine-protein kinase</keyword>
<dbReference type="Proteomes" id="UP001150879">
    <property type="component" value="Unassembled WGS sequence"/>
</dbReference>
<evidence type="ECO:0000256" key="5">
    <source>
        <dbReference type="ARBA" id="ARBA00022527"/>
    </source>
</evidence>
<accession>A0A9W9M927</accession>
<dbReference type="EC" id="2.7.11.1" evidence="3"/>
<dbReference type="SMART" id="SM00220">
    <property type="entry name" value="S_TKc"/>
    <property type="match status" value="1"/>
</dbReference>
<dbReference type="InterPro" id="IPR017437">
    <property type="entry name" value="ATP-NAD_kinase_PpnK-typ_C"/>
</dbReference>
<dbReference type="PROSITE" id="PS00108">
    <property type="entry name" value="PROTEIN_KINASE_ST"/>
    <property type="match status" value="1"/>
</dbReference>
<keyword evidence="19" id="KW-1185">Reference proteome</keyword>
<evidence type="ECO:0000313" key="19">
    <source>
        <dbReference type="Proteomes" id="UP001150879"/>
    </source>
</evidence>
<evidence type="ECO:0000313" key="18">
    <source>
        <dbReference type="EMBL" id="KAJ5193795.1"/>
    </source>
</evidence>
<dbReference type="PROSITE" id="PS50011">
    <property type="entry name" value="PROTEIN_KINASE_DOM"/>
    <property type="match status" value="1"/>
</dbReference>
<dbReference type="Pfam" id="PF00069">
    <property type="entry name" value="Pkinase"/>
    <property type="match status" value="1"/>
</dbReference>
<dbReference type="InterPro" id="IPR016064">
    <property type="entry name" value="NAD/diacylglycerol_kinase_sf"/>
</dbReference>
<keyword evidence="10" id="KW-0521">NADP</keyword>
<evidence type="ECO:0000256" key="2">
    <source>
        <dbReference type="ARBA" id="ARBA00010995"/>
    </source>
</evidence>
<dbReference type="PANTHER" id="PTHR45832:SF22">
    <property type="entry name" value="SERINE_THREONINE-PROTEIN KINASE SAMKA-RELATED"/>
    <property type="match status" value="1"/>
</dbReference>
<dbReference type="FunFam" id="2.60.200.30:FF:000009">
    <property type="entry name" value="Poly(P)/ATP NAD kinase"/>
    <property type="match status" value="1"/>
</dbReference>
<dbReference type="InterPro" id="IPR011993">
    <property type="entry name" value="PH-like_dom_sf"/>
</dbReference>
<gene>
    <name evidence="18" type="ORF">N7472_006261</name>
</gene>
<dbReference type="SUPFAM" id="SSF111331">
    <property type="entry name" value="NAD kinase/diacylglycerol kinase-like"/>
    <property type="match status" value="1"/>
</dbReference>
<evidence type="ECO:0000256" key="13">
    <source>
        <dbReference type="ARBA" id="ARBA00048679"/>
    </source>
</evidence>
<evidence type="ECO:0000256" key="4">
    <source>
        <dbReference type="ARBA" id="ARBA00022507"/>
    </source>
</evidence>
<dbReference type="InterPro" id="IPR036936">
    <property type="entry name" value="CRIB_dom_sf"/>
</dbReference>
<feature type="compositionally biased region" description="Basic and acidic residues" evidence="14">
    <location>
        <begin position="964"/>
        <end position="977"/>
    </location>
</feature>
<dbReference type="CDD" id="cd01093">
    <property type="entry name" value="CRIB_PAK_like"/>
    <property type="match status" value="1"/>
</dbReference>
<dbReference type="FunFam" id="3.40.50.10330:FF:000033">
    <property type="entry name" value="NADH kinase, variant 3"/>
    <property type="match status" value="1"/>
</dbReference>
<dbReference type="InterPro" id="IPR033923">
    <property type="entry name" value="PAK_BD"/>
</dbReference>
<evidence type="ECO:0000259" key="17">
    <source>
        <dbReference type="PROSITE" id="PS50108"/>
    </source>
</evidence>
<dbReference type="Gene3D" id="3.90.810.10">
    <property type="entry name" value="CRIB domain"/>
    <property type="match status" value="1"/>
</dbReference>
<feature type="domain" description="CRIB" evidence="17">
    <location>
        <begin position="645"/>
        <end position="658"/>
    </location>
</feature>
<keyword evidence="6" id="KW-0808">Transferase</keyword>
<dbReference type="SUPFAM" id="SSF56112">
    <property type="entry name" value="Protein kinase-like (PK-like)"/>
    <property type="match status" value="1"/>
</dbReference>
<dbReference type="GO" id="GO:0019674">
    <property type="term" value="P:NAD+ metabolic process"/>
    <property type="evidence" value="ECO:0007669"/>
    <property type="project" value="InterPro"/>
</dbReference>
<feature type="region of interest" description="Disordered" evidence="14">
    <location>
        <begin position="963"/>
        <end position="984"/>
    </location>
</feature>
<evidence type="ECO:0000256" key="11">
    <source>
        <dbReference type="ARBA" id="ARBA00023027"/>
    </source>
</evidence>
<dbReference type="Pfam" id="PF01513">
    <property type="entry name" value="NAD_kinase"/>
    <property type="match status" value="1"/>
</dbReference>
<dbReference type="Gene3D" id="1.10.510.10">
    <property type="entry name" value="Transferase(Phosphotransferase) domain 1"/>
    <property type="match status" value="1"/>
</dbReference>
<dbReference type="Pfam" id="PF20143">
    <property type="entry name" value="NAD_kinase_C"/>
    <property type="match status" value="1"/>
</dbReference>
<feature type="domain" description="Protein kinase" evidence="16">
    <location>
        <begin position="1003"/>
        <end position="1245"/>
    </location>
</feature>
<dbReference type="InterPro" id="IPR008271">
    <property type="entry name" value="Ser/Thr_kinase_AS"/>
</dbReference>
<dbReference type="InterPro" id="IPR017438">
    <property type="entry name" value="ATP-NAD_kinase_N"/>
</dbReference>
<dbReference type="InterPro" id="IPR051931">
    <property type="entry name" value="PAK3-like"/>
</dbReference>
<dbReference type="SUPFAM" id="SSF50729">
    <property type="entry name" value="PH domain-like"/>
    <property type="match status" value="1"/>
</dbReference>
<dbReference type="Pfam" id="PF00786">
    <property type="entry name" value="PBD"/>
    <property type="match status" value="1"/>
</dbReference>
<evidence type="ECO:0000256" key="14">
    <source>
        <dbReference type="SAM" id="MobiDB-lite"/>
    </source>
</evidence>
<dbReference type="GO" id="GO:0019236">
    <property type="term" value="P:response to pheromone"/>
    <property type="evidence" value="ECO:0007669"/>
    <property type="project" value="UniProtKB-KW"/>
</dbReference>
<dbReference type="PANTHER" id="PTHR45832">
    <property type="entry name" value="SERINE/THREONINE-PROTEIN KINASE SAMKA-RELATED-RELATED"/>
    <property type="match status" value="1"/>
</dbReference>